<accession>A0AAW6EDN9</accession>
<sequence>MLAIFVALSCVFLPEHFSFAQAFAVLQRILHRHSVGDFVLTLQREMLFEDKSILSVLGAAIAQFGRQFYENGVAFSVWI</sequence>
<organism evidence="1 2">
    <name type="scientific">Ruminococcus bicirculans</name>
    <name type="common">ex Wegman et al. 2014</name>
    <dbReference type="NCBI Taxonomy" id="1160721"/>
    <lineage>
        <taxon>Bacteria</taxon>
        <taxon>Bacillati</taxon>
        <taxon>Bacillota</taxon>
        <taxon>Clostridia</taxon>
        <taxon>Eubacteriales</taxon>
        <taxon>Oscillospiraceae</taxon>
        <taxon>Ruminococcus</taxon>
    </lineage>
</organism>
<protein>
    <submittedName>
        <fullName evidence="1">Uncharacterized protein</fullName>
    </submittedName>
</protein>
<gene>
    <name evidence="1" type="ORF">PNU62_13615</name>
</gene>
<dbReference type="RefSeq" id="WP_195388425.1">
    <property type="nucleotide sequence ID" value="NZ_JADNGL010000008.1"/>
</dbReference>
<evidence type="ECO:0000313" key="2">
    <source>
        <dbReference type="Proteomes" id="UP001211015"/>
    </source>
</evidence>
<dbReference type="AlphaFoldDB" id="A0AAW6EDN9"/>
<proteinExistence type="predicted"/>
<dbReference type="Proteomes" id="UP001211015">
    <property type="component" value="Unassembled WGS sequence"/>
</dbReference>
<dbReference type="EMBL" id="JAQMLV010000028">
    <property type="protein sequence ID" value="MDB8746050.1"/>
    <property type="molecule type" value="Genomic_DNA"/>
</dbReference>
<name>A0AAW6EDN9_9FIRM</name>
<evidence type="ECO:0000313" key="1">
    <source>
        <dbReference type="EMBL" id="MDB8746050.1"/>
    </source>
</evidence>
<reference evidence="1" key="1">
    <citation type="submission" date="2023-01" db="EMBL/GenBank/DDBJ databases">
        <title>Human gut microbiome strain richness.</title>
        <authorList>
            <person name="Chen-Liaw A."/>
        </authorList>
    </citation>
    <scope>NUCLEOTIDE SEQUENCE</scope>
    <source>
        <strain evidence="1">1001275st1_F4_1001275B_160808</strain>
    </source>
</reference>
<comment type="caution">
    <text evidence="1">The sequence shown here is derived from an EMBL/GenBank/DDBJ whole genome shotgun (WGS) entry which is preliminary data.</text>
</comment>